<proteinExistence type="predicted"/>
<accession>B9IAT0</accession>
<evidence type="ECO:0000313" key="1">
    <source>
        <dbReference type="EMBL" id="PNT05321.1"/>
    </source>
</evidence>
<name>B9IAT0_POPTR</name>
<gene>
    <name evidence="1" type="ORF">POPTR_014G166700</name>
</gene>
<keyword evidence="2" id="KW-1185">Reference proteome</keyword>
<sequence length="65" mass="7203">MGATDCLCTAGELTENPLLSFAVEKVQNAIQIVREDFISSWIDYFEANTASPSLYSTFCIHLLTI</sequence>
<dbReference type="Proteomes" id="UP000006729">
    <property type="component" value="Chromosome 14"/>
</dbReference>
<protein>
    <submittedName>
        <fullName evidence="1">Uncharacterized protein</fullName>
    </submittedName>
</protein>
<dbReference type="InParanoid" id="B9IAT0"/>
<dbReference type="AlphaFoldDB" id="B9IAT0"/>
<reference evidence="1 2" key="1">
    <citation type="journal article" date="2006" name="Science">
        <title>The genome of black cottonwood, Populus trichocarpa (Torr. &amp; Gray).</title>
        <authorList>
            <person name="Tuskan G.A."/>
            <person name="Difazio S."/>
            <person name="Jansson S."/>
            <person name="Bohlmann J."/>
            <person name="Grigoriev I."/>
            <person name="Hellsten U."/>
            <person name="Putnam N."/>
            <person name="Ralph S."/>
            <person name="Rombauts S."/>
            <person name="Salamov A."/>
            <person name="Schein J."/>
            <person name="Sterck L."/>
            <person name="Aerts A."/>
            <person name="Bhalerao R.R."/>
            <person name="Bhalerao R.P."/>
            <person name="Blaudez D."/>
            <person name="Boerjan W."/>
            <person name="Brun A."/>
            <person name="Brunner A."/>
            <person name="Busov V."/>
            <person name="Campbell M."/>
            <person name="Carlson J."/>
            <person name="Chalot M."/>
            <person name="Chapman J."/>
            <person name="Chen G.L."/>
            <person name="Cooper D."/>
            <person name="Coutinho P.M."/>
            <person name="Couturier J."/>
            <person name="Covert S."/>
            <person name="Cronk Q."/>
            <person name="Cunningham R."/>
            <person name="Davis J."/>
            <person name="Degroeve S."/>
            <person name="Dejardin A."/>
            <person name="Depamphilis C."/>
            <person name="Detter J."/>
            <person name="Dirks B."/>
            <person name="Dubchak I."/>
            <person name="Duplessis S."/>
            <person name="Ehlting J."/>
            <person name="Ellis B."/>
            <person name="Gendler K."/>
            <person name="Goodstein D."/>
            <person name="Gribskov M."/>
            <person name="Grimwood J."/>
            <person name="Groover A."/>
            <person name="Gunter L."/>
            <person name="Hamberger B."/>
            <person name="Heinze B."/>
            <person name="Helariutta Y."/>
            <person name="Henrissat B."/>
            <person name="Holligan D."/>
            <person name="Holt R."/>
            <person name="Huang W."/>
            <person name="Islam-Faridi N."/>
            <person name="Jones S."/>
            <person name="Jones-Rhoades M."/>
            <person name="Jorgensen R."/>
            <person name="Joshi C."/>
            <person name="Kangasjarvi J."/>
            <person name="Karlsson J."/>
            <person name="Kelleher C."/>
            <person name="Kirkpatrick R."/>
            <person name="Kirst M."/>
            <person name="Kohler A."/>
            <person name="Kalluri U."/>
            <person name="Larimer F."/>
            <person name="Leebens-Mack J."/>
            <person name="Leple J.C."/>
            <person name="Locascio P."/>
            <person name="Lou Y."/>
            <person name="Lucas S."/>
            <person name="Martin F."/>
            <person name="Montanini B."/>
            <person name="Napoli C."/>
            <person name="Nelson D.R."/>
            <person name="Nelson C."/>
            <person name="Nieminen K."/>
            <person name="Nilsson O."/>
            <person name="Pereda V."/>
            <person name="Peter G."/>
            <person name="Philippe R."/>
            <person name="Pilate G."/>
            <person name="Poliakov A."/>
            <person name="Razumovskaya J."/>
            <person name="Richardson P."/>
            <person name="Rinaldi C."/>
            <person name="Ritland K."/>
            <person name="Rouze P."/>
            <person name="Ryaboy D."/>
            <person name="Schmutz J."/>
            <person name="Schrader J."/>
            <person name="Segerman B."/>
            <person name="Shin H."/>
            <person name="Siddiqui A."/>
            <person name="Sterky F."/>
            <person name="Terry A."/>
            <person name="Tsai C.J."/>
            <person name="Uberbacher E."/>
            <person name="Unneberg P."/>
            <person name="Vahala J."/>
            <person name="Wall K."/>
            <person name="Wessler S."/>
            <person name="Yang G."/>
            <person name="Yin T."/>
            <person name="Douglas C."/>
            <person name="Marra M."/>
            <person name="Sandberg G."/>
            <person name="Van de Peer Y."/>
            <person name="Rokhsar D."/>
        </authorList>
    </citation>
    <scope>NUCLEOTIDE SEQUENCE [LARGE SCALE GENOMIC DNA]</scope>
    <source>
        <strain evidence="2">cv. Nisqually</strain>
    </source>
</reference>
<organism evidence="1 2">
    <name type="scientific">Populus trichocarpa</name>
    <name type="common">Western balsam poplar</name>
    <name type="synonym">Populus balsamifera subsp. trichocarpa</name>
    <dbReference type="NCBI Taxonomy" id="3694"/>
    <lineage>
        <taxon>Eukaryota</taxon>
        <taxon>Viridiplantae</taxon>
        <taxon>Streptophyta</taxon>
        <taxon>Embryophyta</taxon>
        <taxon>Tracheophyta</taxon>
        <taxon>Spermatophyta</taxon>
        <taxon>Magnoliopsida</taxon>
        <taxon>eudicotyledons</taxon>
        <taxon>Gunneridae</taxon>
        <taxon>Pentapetalae</taxon>
        <taxon>rosids</taxon>
        <taxon>fabids</taxon>
        <taxon>Malpighiales</taxon>
        <taxon>Salicaceae</taxon>
        <taxon>Saliceae</taxon>
        <taxon>Populus</taxon>
    </lineage>
</organism>
<evidence type="ECO:0000313" key="2">
    <source>
        <dbReference type="Proteomes" id="UP000006729"/>
    </source>
</evidence>
<dbReference type="HOGENOM" id="CLU_2853932_0_0_1"/>
<dbReference type="STRING" id="3694.B9IAT0"/>
<dbReference type="EMBL" id="CM009303">
    <property type="protein sequence ID" value="PNT05321.1"/>
    <property type="molecule type" value="Genomic_DNA"/>
</dbReference>